<reference evidence="2" key="1">
    <citation type="submission" date="2018-08" db="EMBL/GenBank/DDBJ databases">
        <authorList>
            <person name="Im W.T."/>
        </authorList>
    </citation>
    <scope>NUCLEOTIDE SEQUENCE [LARGE SCALE GENOMIC DNA]</scope>
    <source>
        <strain evidence="2">LA-28</strain>
    </source>
</reference>
<name>A0A371X5Y4_9HYPH</name>
<keyword evidence="2" id="KW-1185">Reference proteome</keyword>
<evidence type="ECO:0000313" key="1">
    <source>
        <dbReference type="EMBL" id="RFC64613.1"/>
    </source>
</evidence>
<dbReference type="EMBL" id="QURN01000019">
    <property type="protein sequence ID" value="RFC64613.1"/>
    <property type="molecule type" value="Genomic_DNA"/>
</dbReference>
<comment type="caution">
    <text evidence="1">The sequence shown here is derived from an EMBL/GenBank/DDBJ whole genome shotgun (WGS) entry which is preliminary data.</text>
</comment>
<evidence type="ECO:0000313" key="2">
    <source>
        <dbReference type="Proteomes" id="UP000262379"/>
    </source>
</evidence>
<dbReference type="AlphaFoldDB" id="A0A371X5Y4"/>
<protein>
    <submittedName>
        <fullName evidence="1">Uncharacterized protein</fullName>
    </submittedName>
</protein>
<accession>A0A371X5Y4</accession>
<organism evidence="1 2">
    <name type="scientific">Mesorhizobium denitrificans</name>
    <dbReference type="NCBI Taxonomy" id="2294114"/>
    <lineage>
        <taxon>Bacteria</taxon>
        <taxon>Pseudomonadati</taxon>
        <taxon>Pseudomonadota</taxon>
        <taxon>Alphaproteobacteria</taxon>
        <taxon>Hyphomicrobiales</taxon>
        <taxon>Phyllobacteriaceae</taxon>
        <taxon>Mesorhizobium</taxon>
    </lineage>
</organism>
<sequence length="70" mass="8191">MRFNLSINYPETPPGKRRVRRNIYGNTVGYVAGRRFWEFGTDHKSAEFWEQGASLDDAHTKCWVQPSETK</sequence>
<gene>
    <name evidence="1" type="ORF">DY251_19240</name>
</gene>
<proteinExistence type="predicted"/>
<dbReference type="Proteomes" id="UP000262379">
    <property type="component" value="Unassembled WGS sequence"/>
</dbReference>